<reference evidence="3" key="1">
    <citation type="submission" date="2016-10" db="EMBL/GenBank/DDBJ databases">
        <authorList>
            <person name="Varghese N."/>
            <person name="Submissions S."/>
        </authorList>
    </citation>
    <scope>NUCLEOTIDE SEQUENCE [LARGE SCALE GENOMIC DNA]</scope>
    <source>
        <strain evidence="3">DSM 17834</strain>
    </source>
</reference>
<evidence type="ECO:0000313" key="3">
    <source>
        <dbReference type="Proteomes" id="UP000198784"/>
    </source>
</evidence>
<evidence type="ECO:0000313" key="2">
    <source>
        <dbReference type="EMBL" id="SFO84254.1"/>
    </source>
</evidence>
<proteinExistence type="predicted"/>
<gene>
    <name evidence="2" type="ORF">SAMN05216190_101242</name>
</gene>
<dbReference type="OrthoDB" id="6909639at2"/>
<evidence type="ECO:0000256" key="1">
    <source>
        <dbReference type="SAM" id="MobiDB-lite"/>
    </source>
</evidence>
<dbReference type="Proteomes" id="UP000198784">
    <property type="component" value="Unassembled WGS sequence"/>
</dbReference>
<feature type="region of interest" description="Disordered" evidence="1">
    <location>
        <begin position="22"/>
        <end position="80"/>
    </location>
</feature>
<protein>
    <submittedName>
        <fullName evidence="2">Uncharacterized protein</fullName>
    </submittedName>
</protein>
<name>A0A1I5KGT5_9PSED</name>
<keyword evidence="3" id="KW-1185">Reference proteome</keyword>
<dbReference type="EMBL" id="FOWX01000001">
    <property type="protein sequence ID" value="SFO84254.1"/>
    <property type="molecule type" value="Genomic_DNA"/>
</dbReference>
<organism evidence="2 3">
    <name type="scientific">Pseudomonas borbori</name>
    <dbReference type="NCBI Taxonomy" id="289003"/>
    <lineage>
        <taxon>Bacteria</taxon>
        <taxon>Pseudomonadati</taxon>
        <taxon>Pseudomonadota</taxon>
        <taxon>Gammaproteobacteria</taxon>
        <taxon>Pseudomonadales</taxon>
        <taxon>Pseudomonadaceae</taxon>
        <taxon>Pseudomonas</taxon>
    </lineage>
</organism>
<dbReference type="AlphaFoldDB" id="A0A1I5KGT5"/>
<feature type="compositionally biased region" description="Basic and acidic residues" evidence="1">
    <location>
        <begin position="35"/>
        <end position="63"/>
    </location>
</feature>
<accession>A0A1I5KGT5</accession>
<dbReference type="RefSeq" id="WP_090496958.1">
    <property type="nucleotide sequence ID" value="NZ_FOWX01000001.1"/>
</dbReference>
<sequence length="80" mass="8962">MANRENPEISLEVLTLEPIAEPAVETPTSKGRAKFQIDTRGGGERRKTQDRRAEIRFQEDRRSGTSRRVGSNPWAPGADL</sequence>